<proteinExistence type="predicted"/>
<dbReference type="Proteomes" id="UP000006853">
    <property type="component" value="Chromosome 1"/>
</dbReference>
<evidence type="ECO:0000313" key="1">
    <source>
        <dbReference type="EMBL" id="SCV11917.1"/>
    </source>
</evidence>
<accession>A0A1G4KPI3</accession>
<gene>
    <name evidence="1" type="ordered locus">PP7435_Chr1-2973</name>
</gene>
<protein>
    <submittedName>
        <fullName evidence="1">Uncharacterized protein</fullName>
    </submittedName>
</protein>
<keyword evidence="2" id="KW-1185">Reference proteome</keyword>
<dbReference type="AlphaFoldDB" id="A0A1G4KPI3"/>
<organism evidence="1 2">
    <name type="scientific">Komagataella phaffii (strain ATCC 76273 / CBS 7435 / CECT 11047 / NRRL Y-11430 / Wegner 21-1)</name>
    <name type="common">Yeast</name>
    <name type="synonym">Pichia pastoris</name>
    <dbReference type="NCBI Taxonomy" id="981350"/>
    <lineage>
        <taxon>Eukaryota</taxon>
        <taxon>Fungi</taxon>
        <taxon>Dikarya</taxon>
        <taxon>Ascomycota</taxon>
        <taxon>Saccharomycotina</taxon>
        <taxon>Pichiomycetes</taxon>
        <taxon>Pichiales</taxon>
        <taxon>Pichiaceae</taxon>
        <taxon>Komagataella</taxon>
    </lineage>
</organism>
<reference evidence="1 2" key="2">
    <citation type="journal article" date="2016" name="FEMS Yeast Res.">
        <title>Curation of the genome annotation of Pichia pastoris (Komagataella phaffii) CBS7435 from gene level to protein function.</title>
        <authorList>
            <person name="Valli M."/>
            <person name="Tatto N.E."/>
            <person name="Peymann A."/>
            <person name="Gruber C."/>
            <person name="Landes N."/>
            <person name="Ekker H."/>
            <person name="Thallinger G.G."/>
            <person name="Mattanovich D."/>
            <person name="Gasser B."/>
            <person name="Graf A.B."/>
        </authorList>
    </citation>
    <scope>GENOME REANNOTATION</scope>
    <source>
        <strain evidence="1 2">ATCC 76273 / CBS 7435 / CECT 11047 / NRRL Y-11430 / Wegner 21-1</strain>
    </source>
</reference>
<name>A0A1G4KPI3_KOMPC</name>
<evidence type="ECO:0000313" key="2">
    <source>
        <dbReference type="Proteomes" id="UP000006853"/>
    </source>
</evidence>
<dbReference type="EMBL" id="FR839628">
    <property type="protein sequence ID" value="SCV11917.1"/>
    <property type="molecule type" value="Genomic_DNA"/>
</dbReference>
<sequence length="59" mass="6481">MRGGSKLSSGKQSRLSGVSIVKCGLSVKCSHLERLFPSGRPKIEYARRAFCLTSYMTIT</sequence>
<reference evidence="1 2" key="1">
    <citation type="journal article" date="2011" name="J. Biotechnol.">
        <title>High-quality genome sequence of Pichia pastoris CBS7435.</title>
        <authorList>
            <person name="Kuberl A."/>
            <person name="Schneider J."/>
            <person name="Thallinger G.G."/>
            <person name="Anderl I."/>
            <person name="Wibberg D."/>
            <person name="Hajek T."/>
            <person name="Jaenicke S."/>
            <person name="Brinkrolf K."/>
            <person name="Goesmann A."/>
            <person name="Szczepanowski R."/>
            <person name="Puhler A."/>
            <person name="Schwab H."/>
            <person name="Glieder A."/>
            <person name="Pichler H."/>
        </authorList>
    </citation>
    <scope>NUCLEOTIDE SEQUENCE [LARGE SCALE GENOMIC DNA]</scope>
    <source>
        <strain evidence="2">ATCC 76273 / CBS 7435 / CECT 11047 / NRRL Y-11430 / Wegner 21-1</strain>
    </source>
</reference>